<feature type="compositionally biased region" description="Low complexity" evidence="1">
    <location>
        <begin position="12"/>
        <end position="23"/>
    </location>
</feature>
<feature type="transmembrane region" description="Helical" evidence="2">
    <location>
        <begin position="77"/>
        <end position="96"/>
    </location>
</feature>
<keyword evidence="2" id="KW-1133">Transmembrane helix</keyword>
<name>A0ABU0GLW6_9CELL</name>
<dbReference type="RefSeq" id="WP_233421014.1">
    <property type="nucleotide sequence ID" value="NZ_JAUSVM010000001.1"/>
</dbReference>
<evidence type="ECO:0000256" key="1">
    <source>
        <dbReference type="SAM" id="MobiDB-lite"/>
    </source>
</evidence>
<dbReference type="Proteomes" id="UP001240250">
    <property type="component" value="Unassembled WGS sequence"/>
</dbReference>
<sequence length="131" mass="12859">MSVDQHPGLRPAAAAGASAAPVDPDVRPVPPEEQALDPRSIARASLAAGRNRSLWWTLGGIAGAVGAAFAWDAVVGVLVLAALLVVYGAVRAVGTSPGPAAVVVRSKALDVTVLLGCAAALVALAAVLPGA</sequence>
<evidence type="ECO:0000313" key="4">
    <source>
        <dbReference type="Proteomes" id="UP001240250"/>
    </source>
</evidence>
<protein>
    <recommendedName>
        <fullName evidence="5">DUF3017 domain-containing protein</fullName>
    </recommendedName>
</protein>
<evidence type="ECO:0000256" key="2">
    <source>
        <dbReference type="SAM" id="Phobius"/>
    </source>
</evidence>
<evidence type="ECO:0000313" key="3">
    <source>
        <dbReference type="EMBL" id="MDQ0426342.1"/>
    </source>
</evidence>
<gene>
    <name evidence="3" type="ORF">JO380_002723</name>
</gene>
<feature type="region of interest" description="Disordered" evidence="1">
    <location>
        <begin position="1"/>
        <end position="35"/>
    </location>
</feature>
<feature type="transmembrane region" description="Helical" evidence="2">
    <location>
        <begin position="108"/>
        <end position="128"/>
    </location>
</feature>
<reference evidence="3 4" key="1">
    <citation type="submission" date="2023-07" db="EMBL/GenBank/DDBJ databases">
        <title>Sequencing the genomes of 1000 actinobacteria strains.</title>
        <authorList>
            <person name="Klenk H.-P."/>
        </authorList>
    </citation>
    <scope>NUCLEOTIDE SEQUENCE [LARGE SCALE GENOMIC DNA]</scope>
    <source>
        <strain evidence="3 4">DSM 14785</strain>
    </source>
</reference>
<keyword evidence="2" id="KW-0812">Transmembrane</keyword>
<keyword evidence="4" id="KW-1185">Reference proteome</keyword>
<comment type="caution">
    <text evidence="3">The sequence shown here is derived from an EMBL/GenBank/DDBJ whole genome shotgun (WGS) entry which is preliminary data.</text>
</comment>
<accession>A0ABU0GLW6</accession>
<organism evidence="3 4">
    <name type="scientific">Cellulomonas iranensis</name>
    <dbReference type="NCBI Taxonomy" id="76862"/>
    <lineage>
        <taxon>Bacteria</taxon>
        <taxon>Bacillati</taxon>
        <taxon>Actinomycetota</taxon>
        <taxon>Actinomycetes</taxon>
        <taxon>Micrococcales</taxon>
        <taxon>Cellulomonadaceae</taxon>
        <taxon>Cellulomonas</taxon>
    </lineage>
</organism>
<keyword evidence="2" id="KW-0472">Membrane</keyword>
<dbReference type="EMBL" id="JAUSVM010000001">
    <property type="protein sequence ID" value="MDQ0426342.1"/>
    <property type="molecule type" value="Genomic_DNA"/>
</dbReference>
<evidence type="ECO:0008006" key="5">
    <source>
        <dbReference type="Google" id="ProtNLM"/>
    </source>
</evidence>
<proteinExistence type="predicted"/>